<dbReference type="Gene3D" id="3.40.50.1820">
    <property type="entry name" value="alpha/beta hydrolase"/>
    <property type="match status" value="1"/>
</dbReference>
<dbReference type="GO" id="GO:0042619">
    <property type="term" value="P:poly-hydroxybutyrate biosynthetic process"/>
    <property type="evidence" value="ECO:0007669"/>
    <property type="project" value="InterPro"/>
</dbReference>
<evidence type="ECO:0000313" key="6">
    <source>
        <dbReference type="EMBL" id="SCC79558.1"/>
    </source>
</evidence>
<reference evidence="6 8" key="2">
    <citation type="submission" date="2016-08" db="EMBL/GenBank/DDBJ databases">
        <authorList>
            <person name="Varghese N."/>
            <person name="Submissions Spin"/>
        </authorList>
    </citation>
    <scope>NUCLEOTIDE SEQUENCE [LARGE SCALE GENOMIC DNA]</scope>
    <source>
        <strain evidence="6 8">HL-109</strain>
    </source>
</reference>
<dbReference type="InterPro" id="IPR029058">
    <property type="entry name" value="AB_hydrolase_fold"/>
</dbReference>
<dbReference type="STRING" id="1653334.GA0071312_0981"/>
<evidence type="ECO:0000256" key="2">
    <source>
        <dbReference type="ARBA" id="ARBA00023315"/>
    </source>
</evidence>
<feature type="domain" description="Poly-beta-hydroxybutyrate polymerase N-terminal" evidence="3">
    <location>
        <begin position="79"/>
        <end position="248"/>
    </location>
</feature>
<dbReference type="EC" id="2.3.1.-" evidence="5"/>
<evidence type="ECO:0000313" key="8">
    <source>
        <dbReference type="Proteomes" id="UP000182800"/>
    </source>
</evidence>
<dbReference type="EMBL" id="LJSX01000013">
    <property type="protein sequence ID" value="KPQ10737.1"/>
    <property type="molecule type" value="Genomic_DNA"/>
</dbReference>
<dbReference type="SUPFAM" id="SSF53474">
    <property type="entry name" value="alpha/beta-Hydrolases"/>
    <property type="match status" value="1"/>
</dbReference>
<sequence>MVNFQKNAERAQILDRMAGAGIAQATGGIAPTALINAWTDWALHFALSPGKQADLVDKAWRDASRLALGMQPETATGTDRRFAAPSWDDAPFRLMRDSFLASEDWWRVATTQTRGVAPQNEAMLSFMVRQMLDAVAPSNFVPFNPEVLARTRETGGSNFVEGALHAIEDATRAVQAKADVAPEAGDFRVGETMATTPGKVVARNRLMELIQYTPTTEKVHPEPVMIVPAWIMKYYILDLTPQESLVRHLVDQGFSVFMLSWRNPDADDRDCGMADYLDLGPRAALDAITAITGAERVHAAGYCLGGTLMAIAAAAMARDGDERLASLSLFAAQTDFTEAGELSLFITEGQVALLEDMMWRQGYLDSSQMAGAFTMLRSNDLFWTRMVRDYLLGERVSPNALMAWNADATRMPYAMHAQYLRWLFLENRLAHGRYEVDGRPVALNDLRIPVIGVGTETDHVAPWSSVYKFQRLTETQTTFILTNGGHNAGIVSRPDHPRRHYRIHTTEHDAPFVDAQSWMEQVPVRQGSWWPAWAEWLAARSAEPVTPPATGAPENGYPPLCDAPGTYVLQR</sequence>
<accession>A0A0P8A054</accession>
<proteinExistence type="predicted"/>
<reference evidence="5 7" key="1">
    <citation type="submission" date="2015-09" db="EMBL/GenBank/DDBJ databases">
        <title>Identification and resolution of microdiversity through metagenomic sequencing of parallel consortia.</title>
        <authorList>
            <person name="Nelson W.C."/>
            <person name="Romine M.F."/>
            <person name="Lindemann S.R."/>
        </authorList>
    </citation>
    <scope>NUCLEOTIDE SEQUENCE [LARGE SCALE GENOMIC DNA]</scope>
    <source>
        <strain evidence="5">HL-109</strain>
    </source>
</reference>
<dbReference type="PANTHER" id="PTHR36837">
    <property type="entry name" value="POLY(3-HYDROXYALKANOATE) POLYMERASE SUBUNIT PHAC"/>
    <property type="match status" value="1"/>
</dbReference>
<feature type="domain" description="Poly-beta-hydroxybutyrate polymerase N-terminal" evidence="4">
    <location>
        <begin position="11"/>
        <end position="51"/>
    </location>
</feature>
<keyword evidence="2 5" id="KW-0012">Acyltransferase</keyword>
<dbReference type="GO" id="GO:0016746">
    <property type="term" value="F:acyltransferase activity"/>
    <property type="evidence" value="ECO:0007669"/>
    <property type="project" value="UniProtKB-KW"/>
</dbReference>
<dbReference type="PANTHER" id="PTHR36837:SF5">
    <property type="entry name" value="POLY-3-HYDROXYBUTYRATE SYNTHASE"/>
    <property type="match status" value="1"/>
</dbReference>
<evidence type="ECO:0000256" key="1">
    <source>
        <dbReference type="ARBA" id="ARBA00022679"/>
    </source>
</evidence>
<dbReference type="Proteomes" id="UP000182800">
    <property type="component" value="Unassembled WGS sequence"/>
</dbReference>
<dbReference type="InterPro" id="IPR010941">
    <property type="entry name" value="PhaC_N"/>
</dbReference>
<gene>
    <name evidence="5" type="primary">phbC</name>
    <name evidence="6" type="ORF">GA0071312_0981</name>
    <name evidence="5" type="ORF">HLUCCO17_09785</name>
</gene>
<keyword evidence="1 5" id="KW-0808">Transferase</keyword>
<dbReference type="EMBL" id="FMBM01000001">
    <property type="protein sequence ID" value="SCC79558.1"/>
    <property type="molecule type" value="Genomic_DNA"/>
</dbReference>
<dbReference type="Proteomes" id="UP000050497">
    <property type="component" value="Unassembled WGS sequence"/>
</dbReference>
<evidence type="ECO:0000313" key="5">
    <source>
        <dbReference type="EMBL" id="KPQ10737.1"/>
    </source>
</evidence>
<dbReference type="InterPro" id="IPR022211">
    <property type="entry name" value="PHBC_N"/>
</dbReference>
<dbReference type="RefSeq" id="WP_074443817.1">
    <property type="nucleotide sequence ID" value="NZ_FMBM01000001.1"/>
</dbReference>
<dbReference type="InterPro" id="IPR051321">
    <property type="entry name" value="PHA/PHB_synthase"/>
</dbReference>
<dbReference type="OrthoDB" id="7208816at2"/>
<evidence type="ECO:0000259" key="4">
    <source>
        <dbReference type="Pfam" id="PF12551"/>
    </source>
</evidence>
<evidence type="ECO:0000259" key="3">
    <source>
        <dbReference type="Pfam" id="PF07167"/>
    </source>
</evidence>
<dbReference type="AlphaFoldDB" id="A0A0P8A054"/>
<name>A0A0P8A054_9HYPH</name>
<dbReference type="Pfam" id="PF12551">
    <property type="entry name" value="PHBC_N"/>
    <property type="match status" value="1"/>
</dbReference>
<protein>
    <submittedName>
        <fullName evidence="5">Polyhydroxyalkanoate synthase</fullName>
        <ecNumber evidence="5">2.3.1.-</ecNumber>
    </submittedName>
</protein>
<keyword evidence="8" id="KW-1185">Reference proteome</keyword>
<organism evidence="5 7">
    <name type="scientific">Saliniramus fredricksonii</name>
    <dbReference type="NCBI Taxonomy" id="1653334"/>
    <lineage>
        <taxon>Bacteria</taxon>
        <taxon>Pseudomonadati</taxon>
        <taxon>Pseudomonadota</taxon>
        <taxon>Alphaproteobacteria</taxon>
        <taxon>Hyphomicrobiales</taxon>
        <taxon>Salinarimonadaceae</taxon>
        <taxon>Saliniramus</taxon>
    </lineage>
</organism>
<dbReference type="Pfam" id="PF07167">
    <property type="entry name" value="PhaC_N"/>
    <property type="match status" value="1"/>
</dbReference>
<dbReference type="PATRIC" id="fig|1653334.4.peg.3066"/>
<comment type="caution">
    <text evidence="5">The sequence shown here is derived from an EMBL/GenBank/DDBJ whole genome shotgun (WGS) entry which is preliminary data.</text>
</comment>
<evidence type="ECO:0000313" key="7">
    <source>
        <dbReference type="Proteomes" id="UP000050497"/>
    </source>
</evidence>